<dbReference type="STRING" id="53376.BST25_15600"/>
<dbReference type="AlphaFoldDB" id="A0A1X0DIV2"/>
<keyword evidence="2" id="KW-1185">Reference proteome</keyword>
<reference evidence="1 2" key="1">
    <citation type="submission" date="2017-02" db="EMBL/GenBank/DDBJ databases">
        <title>The new phylogeny of genus Mycobacterium.</title>
        <authorList>
            <person name="Tortoli E."/>
            <person name="Trovato A."/>
            <person name="Cirillo D.M."/>
        </authorList>
    </citation>
    <scope>NUCLEOTIDE SEQUENCE [LARGE SCALE GENOMIC DNA]</scope>
    <source>
        <strain evidence="1 2">DSM 44471</strain>
    </source>
</reference>
<dbReference type="RefSeq" id="WP_083074956.1">
    <property type="nucleotide sequence ID" value="NZ_AP022615.1"/>
</dbReference>
<sequence>MLHAVNAIFKGGTSLSRVYGLIERFSEDVDLLIRFPSATIGKGARDKVLKHIRDVVAQHLQLDSENVVQLEATTGVKRNVRYSYPTFERRQSSIIAPSVLLEMGCRGGTHPTHRNELRSMVAEFAIDELGEAPGTWDEFAAVSVEVLAPERTLLEKLALLHDCAVRQLDERTSERLRKAGRHVYDVHCLLRPERVTAVLNELGPAGIAELCADIDEHSTDAGFPSTPRPSGGYGDSPLLDPSAPCQSLLGESYQVAMQFVYGHRPTIEECLQTIRDSTSRL</sequence>
<dbReference type="OrthoDB" id="9780929at2"/>
<evidence type="ECO:0000313" key="1">
    <source>
        <dbReference type="EMBL" id="ORA72122.1"/>
    </source>
</evidence>
<dbReference type="EMBL" id="MVHR01000022">
    <property type="protein sequence ID" value="ORA72122.1"/>
    <property type="molecule type" value="Genomic_DNA"/>
</dbReference>
<protein>
    <submittedName>
        <fullName evidence="1">Uncharacterized protein</fullName>
    </submittedName>
</protein>
<dbReference type="Gene3D" id="3.10.450.620">
    <property type="entry name" value="JHP933, nucleotidyltransferase-like core domain"/>
    <property type="match status" value="1"/>
</dbReference>
<dbReference type="Pfam" id="PF08843">
    <property type="entry name" value="AbiEii"/>
    <property type="match status" value="1"/>
</dbReference>
<proteinExistence type="predicted"/>
<accession>A0A1X0DIV2</accession>
<comment type="caution">
    <text evidence="1">The sequence shown here is derived from an EMBL/GenBank/DDBJ whole genome shotgun (WGS) entry which is preliminary data.</text>
</comment>
<gene>
    <name evidence="1" type="ORF">BST25_15600</name>
</gene>
<dbReference type="Proteomes" id="UP000192566">
    <property type="component" value="Unassembled WGS sequence"/>
</dbReference>
<organism evidence="1 2">
    <name type="scientific">Mycobacterium heidelbergense</name>
    <dbReference type="NCBI Taxonomy" id="53376"/>
    <lineage>
        <taxon>Bacteria</taxon>
        <taxon>Bacillati</taxon>
        <taxon>Actinomycetota</taxon>
        <taxon>Actinomycetes</taxon>
        <taxon>Mycobacteriales</taxon>
        <taxon>Mycobacteriaceae</taxon>
        <taxon>Mycobacterium</taxon>
        <taxon>Mycobacterium simiae complex</taxon>
    </lineage>
</organism>
<name>A0A1X0DIV2_MYCHE</name>
<evidence type="ECO:0000313" key="2">
    <source>
        <dbReference type="Proteomes" id="UP000192566"/>
    </source>
</evidence>
<dbReference type="InterPro" id="IPR014942">
    <property type="entry name" value="AbiEii"/>
</dbReference>